<dbReference type="PROSITE" id="PS50268">
    <property type="entry name" value="CADHERIN_2"/>
    <property type="match status" value="1"/>
</dbReference>
<name>A0A9Q0NAY1_9DIPT</name>
<dbReference type="GO" id="GO:0005509">
    <property type="term" value="F:calcium ion binding"/>
    <property type="evidence" value="ECO:0007669"/>
    <property type="project" value="UniProtKB-UniRule"/>
</dbReference>
<feature type="non-terminal residue" evidence="5">
    <location>
        <position position="1"/>
    </location>
</feature>
<evidence type="ECO:0000256" key="3">
    <source>
        <dbReference type="SAM" id="Phobius"/>
    </source>
</evidence>
<reference evidence="5" key="1">
    <citation type="submission" date="2022-07" db="EMBL/GenBank/DDBJ databases">
        <authorList>
            <person name="Trinca V."/>
            <person name="Uliana J.V.C."/>
            <person name="Torres T.T."/>
            <person name="Ward R.J."/>
            <person name="Monesi N."/>
        </authorList>
    </citation>
    <scope>NUCLEOTIDE SEQUENCE</scope>
    <source>
        <strain evidence="5">HSMRA1968</strain>
        <tissue evidence="5">Whole embryos</tissue>
    </source>
</reference>
<accession>A0A9Q0NAY1</accession>
<keyword evidence="1" id="KW-0106">Calcium</keyword>
<dbReference type="Pfam" id="PF07714">
    <property type="entry name" value="PK_Tyr_Ser-Thr"/>
    <property type="match status" value="1"/>
</dbReference>
<evidence type="ECO:0000313" key="6">
    <source>
        <dbReference type="Proteomes" id="UP001151699"/>
    </source>
</evidence>
<dbReference type="GO" id="GO:0007169">
    <property type="term" value="P:cell surface receptor protein tyrosine kinase signaling pathway"/>
    <property type="evidence" value="ECO:0007669"/>
    <property type="project" value="TreeGrafter"/>
</dbReference>
<dbReference type="SMART" id="SM00219">
    <property type="entry name" value="TyrKc"/>
    <property type="match status" value="1"/>
</dbReference>
<keyword evidence="5" id="KW-0418">Kinase</keyword>
<feature type="transmembrane region" description="Helical" evidence="3">
    <location>
        <begin position="708"/>
        <end position="728"/>
    </location>
</feature>
<dbReference type="Pfam" id="PF22540">
    <property type="entry name" value="RET_CRD"/>
    <property type="match status" value="1"/>
</dbReference>
<dbReference type="PANTHER" id="PTHR24416:SF617">
    <property type="entry name" value="RET ONCOGENE, ISOFORM A"/>
    <property type="match status" value="1"/>
</dbReference>
<dbReference type="InterPro" id="IPR001245">
    <property type="entry name" value="Ser-Thr/Tyr_kinase_cat_dom"/>
</dbReference>
<dbReference type="GO" id="GO:0007156">
    <property type="term" value="P:homophilic cell adhesion via plasma membrane adhesion molecules"/>
    <property type="evidence" value="ECO:0007669"/>
    <property type="project" value="InterPro"/>
</dbReference>
<keyword evidence="5" id="KW-0675">Receptor</keyword>
<feature type="region of interest" description="Disordered" evidence="2">
    <location>
        <begin position="419"/>
        <end position="460"/>
    </location>
</feature>
<dbReference type="EMBL" id="WJQU01000001">
    <property type="protein sequence ID" value="KAJ6647010.1"/>
    <property type="molecule type" value="Genomic_DNA"/>
</dbReference>
<organism evidence="5 6">
    <name type="scientific">Pseudolycoriella hygida</name>
    <dbReference type="NCBI Taxonomy" id="35572"/>
    <lineage>
        <taxon>Eukaryota</taxon>
        <taxon>Metazoa</taxon>
        <taxon>Ecdysozoa</taxon>
        <taxon>Arthropoda</taxon>
        <taxon>Hexapoda</taxon>
        <taxon>Insecta</taxon>
        <taxon>Pterygota</taxon>
        <taxon>Neoptera</taxon>
        <taxon>Endopterygota</taxon>
        <taxon>Diptera</taxon>
        <taxon>Nematocera</taxon>
        <taxon>Sciaroidea</taxon>
        <taxon>Sciaridae</taxon>
        <taxon>Pseudolycoriella</taxon>
    </lineage>
</organism>
<dbReference type="InterPro" id="IPR020635">
    <property type="entry name" value="Tyr_kinase_cat_dom"/>
</dbReference>
<evidence type="ECO:0000256" key="1">
    <source>
        <dbReference type="PROSITE-ProRule" id="PRU00043"/>
    </source>
</evidence>
<evidence type="ECO:0000256" key="2">
    <source>
        <dbReference type="SAM" id="MobiDB-lite"/>
    </source>
</evidence>
<dbReference type="InterPro" id="IPR011009">
    <property type="entry name" value="Kinase-like_dom_sf"/>
</dbReference>
<evidence type="ECO:0000313" key="5">
    <source>
        <dbReference type="EMBL" id="KAJ6647010.1"/>
    </source>
</evidence>
<dbReference type="SUPFAM" id="SSF56112">
    <property type="entry name" value="Protein kinase-like (PK-like)"/>
    <property type="match status" value="1"/>
</dbReference>
<dbReference type="OrthoDB" id="3256376at2759"/>
<dbReference type="PANTHER" id="PTHR24416">
    <property type="entry name" value="TYROSINE-PROTEIN KINASE RECEPTOR"/>
    <property type="match status" value="1"/>
</dbReference>
<feature type="domain" description="Cadherin" evidence="4">
    <location>
        <begin position="171"/>
        <end position="291"/>
    </location>
</feature>
<dbReference type="GO" id="GO:0005886">
    <property type="term" value="C:plasma membrane"/>
    <property type="evidence" value="ECO:0007669"/>
    <property type="project" value="TreeGrafter"/>
</dbReference>
<evidence type="ECO:0000259" key="4">
    <source>
        <dbReference type="PROSITE" id="PS50268"/>
    </source>
</evidence>
<proteinExistence type="predicted"/>
<sequence length="848" mass="94205">MSAQRKICIIKTKSKMTSSIGTNICFGLLYVVVLAKLSTGYSTYFPLTDVHFTLPVNDELLKTLQEKPPFLQVNAKFIQDIENDVNENRFHYEIDDTQNYLSINELNGEIRVEEKMKKLGTNVTITISANLITKPSIVARTSLKIVPQSVSMAESCKNFEQICFWDSAIYSVPENVLHGNLTIGAIGPNFYEKICPNLSVKYALLNGKQKQYEKILTVSQPSIQLATTYFAIESNILIANTRFDHESISPGPGIRANIKCMVRNDLKQLVAVHNKVLRVNVLDRNDNLPEMQDDEEVSIHLEDPHFRNGSQINKENIIFMDKDSIALNSNITYEVVNDTLDIIRPTCNAYENDYKGVKGTVVGCKLTFSRNGILRVSPYCFGLLAADKSVDLSHNFVFKSALARICLITDLEKIHEQDRPAAQALQSKMERNSRRNNKKDRKYVNTSEETSSESESVEKVKIRPTVKYPKQVAINKQFTHMARVAQPEDMSKIVESNYSFNITSDTSGAFGITEKGGIIFVRNVSAISNGTHSLTVAWKRSPPPNTAAIEILVTELGQNASKCKSAEKICSELENKKKCMETCGVGTQGEGCQWRPNNATLPVLSNKYATCSPNITTCPNKECDPLEELGESLGVLICPQDCTQHVIGAATSNGGIGIKGGVGLCTCDITGKCTCASHDFVGRDSPKKKSEAMVVPKVQSAQCGVPCIVLVILCPVTLTVVIICLVISRRKYVLKNRKQKEINASLNQRRETETETLTDPGVAPQNLYDLLTDGYRMDRPRNCSEEIYSIIKSCWALDPYGRPSFKVLATQWENLLGSSAKYLELDNSGISNPLYCVNIDEKNSANRT</sequence>
<dbReference type="Gene3D" id="1.10.510.10">
    <property type="entry name" value="Transferase(Phosphotransferase) domain 1"/>
    <property type="match status" value="1"/>
</dbReference>
<keyword evidence="3" id="KW-1133">Transmembrane helix</keyword>
<dbReference type="GO" id="GO:0043235">
    <property type="term" value="C:receptor complex"/>
    <property type="evidence" value="ECO:0007669"/>
    <property type="project" value="TreeGrafter"/>
</dbReference>
<dbReference type="AlphaFoldDB" id="A0A9Q0NAY1"/>
<comment type="caution">
    <text evidence="5">The sequence shown here is derived from an EMBL/GenBank/DDBJ whole genome shotgun (WGS) entry which is preliminary data.</text>
</comment>
<keyword evidence="3" id="KW-0472">Membrane</keyword>
<dbReference type="InterPro" id="IPR002126">
    <property type="entry name" value="Cadherin-like_dom"/>
</dbReference>
<keyword evidence="3" id="KW-0812">Transmembrane</keyword>
<protein>
    <submittedName>
        <fullName evidence="5">Proto-oncogene tyrosine-protein kinase receptor Ret</fullName>
    </submittedName>
</protein>
<dbReference type="Proteomes" id="UP001151699">
    <property type="component" value="Chromosome A"/>
</dbReference>
<dbReference type="InterPro" id="IPR055162">
    <property type="entry name" value="RET_CRD"/>
</dbReference>
<gene>
    <name evidence="5" type="primary">Ret</name>
    <name evidence="5" type="ORF">Bhyg_02228</name>
</gene>
<dbReference type="InterPro" id="IPR050122">
    <property type="entry name" value="RTK"/>
</dbReference>
<dbReference type="GO" id="GO:0004714">
    <property type="term" value="F:transmembrane receptor protein tyrosine kinase activity"/>
    <property type="evidence" value="ECO:0007669"/>
    <property type="project" value="TreeGrafter"/>
</dbReference>
<keyword evidence="6" id="KW-1185">Reference proteome</keyword>
<keyword evidence="5" id="KW-0808">Transferase</keyword>